<feature type="compositionally biased region" description="Low complexity" evidence="1">
    <location>
        <begin position="87"/>
        <end position="98"/>
    </location>
</feature>
<comment type="caution">
    <text evidence="2">The sequence shown here is derived from an EMBL/GenBank/DDBJ whole genome shotgun (WGS) entry which is preliminary data.</text>
</comment>
<dbReference type="Proteomes" id="UP000075635">
    <property type="component" value="Unassembled WGS sequence"/>
</dbReference>
<accession>A0A150RDV9</accession>
<dbReference type="AlphaFoldDB" id="A0A150RDV9"/>
<evidence type="ECO:0000256" key="1">
    <source>
        <dbReference type="SAM" id="MobiDB-lite"/>
    </source>
</evidence>
<feature type="region of interest" description="Disordered" evidence="1">
    <location>
        <begin position="66"/>
        <end position="98"/>
    </location>
</feature>
<feature type="compositionally biased region" description="Basic and acidic residues" evidence="1">
    <location>
        <begin position="72"/>
        <end position="85"/>
    </location>
</feature>
<proteinExistence type="predicted"/>
<name>A0A150RDV9_SORCE</name>
<organism evidence="2 3">
    <name type="scientific">Sorangium cellulosum</name>
    <name type="common">Polyangium cellulosum</name>
    <dbReference type="NCBI Taxonomy" id="56"/>
    <lineage>
        <taxon>Bacteria</taxon>
        <taxon>Pseudomonadati</taxon>
        <taxon>Myxococcota</taxon>
        <taxon>Polyangia</taxon>
        <taxon>Polyangiales</taxon>
        <taxon>Polyangiaceae</taxon>
        <taxon>Sorangium</taxon>
    </lineage>
</organism>
<sequence>MSGTDLSWKMRESVVFVRNHSQGWISARYAVRGLPPSTWTRPACRKRVTTPWMARAPPLERRMIAVTPWPTMDEKSMARSSDRRSSSNRNSPEIRSSP</sequence>
<protein>
    <submittedName>
        <fullName evidence="2">Uncharacterized protein</fullName>
    </submittedName>
</protein>
<evidence type="ECO:0000313" key="3">
    <source>
        <dbReference type="Proteomes" id="UP000075635"/>
    </source>
</evidence>
<reference evidence="2 3" key="1">
    <citation type="submission" date="2014-02" db="EMBL/GenBank/DDBJ databases">
        <title>The small core and large imbalanced accessory genome model reveals a collaborative survival strategy of Sorangium cellulosum strains in nature.</title>
        <authorList>
            <person name="Han K."/>
            <person name="Peng R."/>
            <person name="Blom J."/>
            <person name="Li Y.-Z."/>
        </authorList>
    </citation>
    <scope>NUCLEOTIDE SEQUENCE [LARGE SCALE GENOMIC DNA]</scope>
    <source>
        <strain evidence="2 3">So0011-07</strain>
    </source>
</reference>
<gene>
    <name evidence="2" type="ORF">BE17_38095</name>
</gene>
<evidence type="ECO:0000313" key="2">
    <source>
        <dbReference type="EMBL" id="KYF78370.1"/>
    </source>
</evidence>
<dbReference type="EMBL" id="JEMB01002796">
    <property type="protein sequence ID" value="KYF78370.1"/>
    <property type="molecule type" value="Genomic_DNA"/>
</dbReference>